<accession>A0AAV7HKX8</accession>
<gene>
    <name evidence="2" type="ORF">KQX54_017859</name>
</gene>
<keyword evidence="1" id="KW-0812">Transmembrane</keyword>
<proteinExistence type="predicted"/>
<dbReference type="AlphaFoldDB" id="A0AAV7HKX8"/>
<evidence type="ECO:0000313" key="2">
    <source>
        <dbReference type="EMBL" id="KAH0540510.1"/>
    </source>
</evidence>
<reference evidence="2 3" key="1">
    <citation type="journal article" date="2021" name="J. Hered.">
        <title>A chromosome-level genome assembly of the parasitoid wasp, Cotesia glomerata (Hymenoptera: Braconidae).</title>
        <authorList>
            <person name="Pinto B.J."/>
            <person name="Weis J.J."/>
            <person name="Gamble T."/>
            <person name="Ode P.J."/>
            <person name="Paul R."/>
            <person name="Zaspel J.M."/>
        </authorList>
    </citation>
    <scope>NUCLEOTIDE SEQUENCE [LARGE SCALE GENOMIC DNA]</scope>
    <source>
        <strain evidence="2">CgM1</strain>
    </source>
</reference>
<organism evidence="2 3">
    <name type="scientific">Cotesia glomerata</name>
    <name type="common">Lepidopteran parasitic wasp</name>
    <name type="synonym">Apanteles glomeratus</name>
    <dbReference type="NCBI Taxonomy" id="32391"/>
    <lineage>
        <taxon>Eukaryota</taxon>
        <taxon>Metazoa</taxon>
        <taxon>Ecdysozoa</taxon>
        <taxon>Arthropoda</taxon>
        <taxon>Hexapoda</taxon>
        <taxon>Insecta</taxon>
        <taxon>Pterygota</taxon>
        <taxon>Neoptera</taxon>
        <taxon>Endopterygota</taxon>
        <taxon>Hymenoptera</taxon>
        <taxon>Apocrita</taxon>
        <taxon>Ichneumonoidea</taxon>
        <taxon>Braconidae</taxon>
        <taxon>Microgastrinae</taxon>
        <taxon>Cotesia</taxon>
    </lineage>
</organism>
<protein>
    <submittedName>
        <fullName evidence="2">Uncharacterized protein</fullName>
    </submittedName>
</protein>
<dbReference type="EMBL" id="JAHXZJ010002609">
    <property type="protein sequence ID" value="KAH0540510.1"/>
    <property type="molecule type" value="Genomic_DNA"/>
</dbReference>
<feature type="transmembrane region" description="Helical" evidence="1">
    <location>
        <begin position="47"/>
        <end position="68"/>
    </location>
</feature>
<keyword evidence="3" id="KW-1185">Reference proteome</keyword>
<evidence type="ECO:0000313" key="3">
    <source>
        <dbReference type="Proteomes" id="UP000826195"/>
    </source>
</evidence>
<evidence type="ECO:0000256" key="1">
    <source>
        <dbReference type="SAM" id="Phobius"/>
    </source>
</evidence>
<keyword evidence="1" id="KW-0472">Membrane</keyword>
<comment type="caution">
    <text evidence="2">The sequence shown here is derived from an EMBL/GenBank/DDBJ whole genome shotgun (WGS) entry which is preliminary data.</text>
</comment>
<keyword evidence="1" id="KW-1133">Transmembrane helix</keyword>
<sequence length="178" mass="19593">MGIDRLAVATVFKRHTPKAVYSCKRVAALKPQYVNIYKHSRDQNVTIYGGALISYVTLLHTIYCAVACKFIERLNKLLSFPLVSSQTVGAMHGIEDRMKDDTHQNFGAKGFTDHEICYYCGTQSSESGELYSSAVLVVGLKGSMRVEFLISLCRVLSLMGTFPLHGCVMAKNGSGTRA</sequence>
<dbReference type="Proteomes" id="UP000826195">
    <property type="component" value="Unassembled WGS sequence"/>
</dbReference>
<name>A0AAV7HKX8_COTGL</name>